<proteinExistence type="predicted"/>
<dbReference type="Proteomes" id="UP000784294">
    <property type="component" value="Unassembled WGS sequence"/>
</dbReference>
<organism evidence="2 3">
    <name type="scientific">Protopolystoma xenopodis</name>
    <dbReference type="NCBI Taxonomy" id="117903"/>
    <lineage>
        <taxon>Eukaryota</taxon>
        <taxon>Metazoa</taxon>
        <taxon>Spiralia</taxon>
        <taxon>Lophotrochozoa</taxon>
        <taxon>Platyhelminthes</taxon>
        <taxon>Monogenea</taxon>
        <taxon>Polyopisthocotylea</taxon>
        <taxon>Polystomatidea</taxon>
        <taxon>Polystomatidae</taxon>
        <taxon>Protopolystoma</taxon>
    </lineage>
</organism>
<dbReference type="AlphaFoldDB" id="A0A3S5BB41"/>
<accession>A0A3S5BB41</accession>
<sequence length="129" mass="14176">MCRCVCFCVLTVHKVRLISRKVDDGLVLGCCICQMLFTPPRLNILRPPEAVSSLCSSETCNIRQGTKLNSASKSILISSKVPSRRTGIGEKTPPADHTFSAHSKMPHGTFTESVFPRNFEISTIPSQKP</sequence>
<gene>
    <name evidence="2" type="ORF">PXEA_LOCUS32637</name>
</gene>
<evidence type="ECO:0000313" key="2">
    <source>
        <dbReference type="EMBL" id="VEL39197.1"/>
    </source>
</evidence>
<keyword evidence="3" id="KW-1185">Reference proteome</keyword>
<protein>
    <submittedName>
        <fullName evidence="2">Uncharacterized protein</fullName>
    </submittedName>
</protein>
<dbReference type="EMBL" id="CAAALY010260418">
    <property type="protein sequence ID" value="VEL39197.1"/>
    <property type="molecule type" value="Genomic_DNA"/>
</dbReference>
<name>A0A3S5BB41_9PLAT</name>
<comment type="caution">
    <text evidence="2">The sequence shown here is derived from an EMBL/GenBank/DDBJ whole genome shotgun (WGS) entry which is preliminary data.</text>
</comment>
<evidence type="ECO:0000313" key="3">
    <source>
        <dbReference type="Proteomes" id="UP000784294"/>
    </source>
</evidence>
<reference evidence="2" key="1">
    <citation type="submission" date="2018-11" db="EMBL/GenBank/DDBJ databases">
        <authorList>
            <consortium name="Pathogen Informatics"/>
        </authorList>
    </citation>
    <scope>NUCLEOTIDE SEQUENCE</scope>
</reference>
<evidence type="ECO:0000256" key="1">
    <source>
        <dbReference type="SAM" id="MobiDB-lite"/>
    </source>
</evidence>
<feature type="region of interest" description="Disordered" evidence="1">
    <location>
        <begin position="82"/>
        <end position="103"/>
    </location>
</feature>